<accession>A0A375FVX6</accession>
<dbReference type="Proteomes" id="UP000256862">
    <property type="component" value="Unassembled WGS sequence"/>
</dbReference>
<dbReference type="AlphaFoldDB" id="A0A375FVX6"/>
<comment type="caution">
    <text evidence="1">The sequence shown here is derived from an EMBL/GenBank/DDBJ whole genome shotgun (WGS) entry which is preliminary data.</text>
</comment>
<protein>
    <submittedName>
        <fullName evidence="1">Uncharacterized protein</fullName>
    </submittedName>
</protein>
<gene>
    <name evidence="1" type="ORF">CO2235_U840072</name>
</gene>
<dbReference type="EMBL" id="OGUS01000092">
    <property type="protein sequence ID" value="SPC08331.1"/>
    <property type="molecule type" value="Genomic_DNA"/>
</dbReference>
<proteinExistence type="predicted"/>
<name>A0A375FVX6_9BURK</name>
<reference evidence="2" key="1">
    <citation type="submission" date="2018-01" db="EMBL/GenBank/DDBJ databases">
        <authorList>
            <person name="Gaut B.S."/>
            <person name="Morton B.R."/>
            <person name="Clegg M.T."/>
            <person name="Duvall M.R."/>
        </authorList>
    </citation>
    <scope>NUCLEOTIDE SEQUENCE [LARGE SCALE GENOMIC DNA]</scope>
</reference>
<sequence>MNMPCLFPKLLAGSGVPVIVDGYGKIMSNAGHGEKDCVFVMFPAKIRVITSRIITRQNKITD</sequence>
<evidence type="ECO:0000313" key="2">
    <source>
        <dbReference type="Proteomes" id="UP000256862"/>
    </source>
</evidence>
<evidence type="ECO:0000313" key="1">
    <source>
        <dbReference type="EMBL" id="SPC08331.1"/>
    </source>
</evidence>
<organism evidence="1 2">
    <name type="scientific">Cupriavidus oxalaticus</name>
    <dbReference type="NCBI Taxonomy" id="96344"/>
    <lineage>
        <taxon>Bacteria</taxon>
        <taxon>Pseudomonadati</taxon>
        <taxon>Pseudomonadota</taxon>
        <taxon>Betaproteobacteria</taxon>
        <taxon>Burkholderiales</taxon>
        <taxon>Burkholderiaceae</taxon>
        <taxon>Cupriavidus</taxon>
    </lineage>
</organism>